<comment type="caution">
    <text evidence="1">The sequence shown here is derived from an EMBL/GenBank/DDBJ whole genome shotgun (WGS) entry which is preliminary data.</text>
</comment>
<evidence type="ECO:0000313" key="2">
    <source>
        <dbReference type="Proteomes" id="UP000814128"/>
    </source>
</evidence>
<evidence type="ECO:0000313" key="1">
    <source>
        <dbReference type="EMBL" id="KAI0036792.1"/>
    </source>
</evidence>
<organism evidence="1 2">
    <name type="scientific">Vararia minispora EC-137</name>
    <dbReference type="NCBI Taxonomy" id="1314806"/>
    <lineage>
        <taxon>Eukaryota</taxon>
        <taxon>Fungi</taxon>
        <taxon>Dikarya</taxon>
        <taxon>Basidiomycota</taxon>
        <taxon>Agaricomycotina</taxon>
        <taxon>Agaricomycetes</taxon>
        <taxon>Russulales</taxon>
        <taxon>Lachnocladiaceae</taxon>
        <taxon>Vararia</taxon>
    </lineage>
</organism>
<name>A0ACB8QYQ3_9AGAM</name>
<sequence>MSMYPPSPQPYGQYPAHHMPHQVSAVPFNGGFAPPAGPSYYALDPASFRRDYASRLSELTVNSRPIIQGLSLYAQEYSRWADAVVECVEAHVRRVPPFMKLPALYLIDAVSKNVYNPYARFFASVVAPLFLETYAQVDQQTRSKMAEMLLTWRTGAPGGRELFGVGPQVAIERGIWGSGPDLSQASQHGSISKQQVLSELEFALNQKERVSQANPYDTTLSGHVHILQQLRKLVEAGVSQQELAQILTQLRSLVQPTVQVPPPASVPLPQPYPGPSSYIQPQPQTFSPAGPSQPPRPEFHGAFERPLAFSPHAQVPVASAPAAPMPPVSVPDVSSLFQSLVKSGILSNTGTPIGAGATAKAETPETDVKLVGDFEKDDVRAYRAAVLAEPVGFSSAEITKHRPNVDFFLYDRLSAQCGQCGIRFSDTAAGKKSMQDHLDEHFRANRKANQGSGRGHSRSLFIVVDDWLNETSANRKGKGRAGGVRRQSGKTIAAAEEARRLADLHTRYVVVPAGDEAKVIACPVCKEVLRAEFNEDDEEWIWKNARSVDGRIYHATCHAEAANSVSSLATRLLSGRSATPPDGPQSRAPSPQVKKESSPAPISLSGVKRKAEPDSSQSFHTTGGTPPLKKAMLASSVA</sequence>
<accession>A0ACB8QYQ3</accession>
<reference evidence="1" key="1">
    <citation type="submission" date="2021-02" db="EMBL/GenBank/DDBJ databases">
        <authorList>
            <consortium name="DOE Joint Genome Institute"/>
            <person name="Ahrendt S."/>
            <person name="Looney B.P."/>
            <person name="Miyauchi S."/>
            <person name="Morin E."/>
            <person name="Drula E."/>
            <person name="Courty P.E."/>
            <person name="Chicoki N."/>
            <person name="Fauchery L."/>
            <person name="Kohler A."/>
            <person name="Kuo A."/>
            <person name="Labutti K."/>
            <person name="Pangilinan J."/>
            <person name="Lipzen A."/>
            <person name="Riley R."/>
            <person name="Andreopoulos W."/>
            <person name="He G."/>
            <person name="Johnson J."/>
            <person name="Barry K.W."/>
            <person name="Grigoriev I.V."/>
            <person name="Nagy L."/>
            <person name="Hibbett D."/>
            <person name="Henrissat B."/>
            <person name="Matheny P.B."/>
            <person name="Labbe J."/>
            <person name="Martin F."/>
        </authorList>
    </citation>
    <scope>NUCLEOTIDE SEQUENCE</scope>
    <source>
        <strain evidence="1">EC-137</strain>
    </source>
</reference>
<dbReference type="Proteomes" id="UP000814128">
    <property type="component" value="Unassembled WGS sequence"/>
</dbReference>
<protein>
    <submittedName>
        <fullName evidence="1">Uncharacterized protein</fullName>
    </submittedName>
</protein>
<proteinExistence type="predicted"/>
<gene>
    <name evidence="1" type="ORF">K488DRAFT_40518</name>
</gene>
<keyword evidence="2" id="KW-1185">Reference proteome</keyword>
<dbReference type="EMBL" id="MU273468">
    <property type="protein sequence ID" value="KAI0036792.1"/>
    <property type="molecule type" value="Genomic_DNA"/>
</dbReference>
<reference evidence="1" key="2">
    <citation type="journal article" date="2022" name="New Phytol.">
        <title>Evolutionary transition to the ectomycorrhizal habit in the genomes of a hyperdiverse lineage of mushroom-forming fungi.</title>
        <authorList>
            <person name="Looney B."/>
            <person name="Miyauchi S."/>
            <person name="Morin E."/>
            <person name="Drula E."/>
            <person name="Courty P.E."/>
            <person name="Kohler A."/>
            <person name="Kuo A."/>
            <person name="LaButti K."/>
            <person name="Pangilinan J."/>
            <person name="Lipzen A."/>
            <person name="Riley R."/>
            <person name="Andreopoulos W."/>
            <person name="He G."/>
            <person name="Johnson J."/>
            <person name="Nolan M."/>
            <person name="Tritt A."/>
            <person name="Barry K.W."/>
            <person name="Grigoriev I.V."/>
            <person name="Nagy L.G."/>
            <person name="Hibbett D."/>
            <person name="Henrissat B."/>
            <person name="Matheny P.B."/>
            <person name="Labbe J."/>
            <person name="Martin F.M."/>
        </authorList>
    </citation>
    <scope>NUCLEOTIDE SEQUENCE</scope>
    <source>
        <strain evidence="1">EC-137</strain>
    </source>
</reference>